<reference evidence="2 3" key="1">
    <citation type="submission" date="2019-06" db="EMBL/GenBank/DDBJ databases">
        <title>Sequencing the genomes of 1000 actinobacteria strains.</title>
        <authorList>
            <person name="Klenk H.-P."/>
        </authorList>
    </citation>
    <scope>NUCLEOTIDE SEQUENCE [LARGE SCALE GENOMIC DNA]</scope>
    <source>
        <strain evidence="2 3">DSM 43866</strain>
    </source>
</reference>
<dbReference type="OrthoDB" id="148799at2"/>
<comment type="caution">
    <text evidence="2">The sequence shown here is derived from an EMBL/GenBank/DDBJ whole genome shotgun (WGS) entry which is preliminary data.</text>
</comment>
<protein>
    <submittedName>
        <fullName evidence="2">Transglutaminase superfamily protein</fullName>
    </submittedName>
</protein>
<keyword evidence="3" id="KW-1185">Reference proteome</keyword>
<evidence type="ECO:0000259" key="1">
    <source>
        <dbReference type="Pfam" id="PF01841"/>
    </source>
</evidence>
<organism evidence="2 3">
    <name type="scientific">Actinoplanes teichomyceticus</name>
    <dbReference type="NCBI Taxonomy" id="1867"/>
    <lineage>
        <taxon>Bacteria</taxon>
        <taxon>Bacillati</taxon>
        <taxon>Actinomycetota</taxon>
        <taxon>Actinomycetes</taxon>
        <taxon>Micromonosporales</taxon>
        <taxon>Micromonosporaceae</taxon>
        <taxon>Actinoplanes</taxon>
    </lineage>
</organism>
<accession>A0A561WMV3</accession>
<dbReference type="AlphaFoldDB" id="A0A561WMV3"/>
<feature type="domain" description="Transglutaminase-like" evidence="1">
    <location>
        <begin position="85"/>
        <end position="141"/>
    </location>
</feature>
<dbReference type="RefSeq" id="WP_122980750.1">
    <property type="nucleotide sequence ID" value="NZ_BOMX01000007.1"/>
</dbReference>
<evidence type="ECO:0000313" key="3">
    <source>
        <dbReference type="Proteomes" id="UP000320239"/>
    </source>
</evidence>
<proteinExistence type="predicted"/>
<dbReference type="InterPro" id="IPR002931">
    <property type="entry name" value="Transglutaminase-like"/>
</dbReference>
<dbReference type="EMBL" id="VIWY01000001">
    <property type="protein sequence ID" value="TWG25186.1"/>
    <property type="molecule type" value="Genomic_DNA"/>
</dbReference>
<name>A0A561WMV3_ACTTI</name>
<sequence>MDYTRQTRFSDPGRHHDRLAALPADPAAVGAVVRNLTVHYRASGIDFPPDRLADIDARWAHRMLDLDRERFGDVPFDVPRPAEQRVVGCCRDSALLTVAALRSGGIAARSRVGFAGYLTPGYHVDHVIVEYHDGVRWIATDTGVDPAADWPVDVTDVPLGPVGLHTAAQAWQALRRGELDPWAYGTGPGEPIGGPWMIRYYLAVELAHRLGDELLLWDLFGEAAEYADRDWADLPAEMPGDLSHLDETAGLLVAADAGDHAAERELGARYAGDARLRPGPSVRCVSPRGAHYQVRLC</sequence>
<dbReference type="Pfam" id="PF01841">
    <property type="entry name" value="Transglut_core"/>
    <property type="match status" value="1"/>
</dbReference>
<dbReference type="Gene3D" id="3.10.620.30">
    <property type="match status" value="1"/>
</dbReference>
<dbReference type="Proteomes" id="UP000320239">
    <property type="component" value="Unassembled WGS sequence"/>
</dbReference>
<evidence type="ECO:0000313" key="2">
    <source>
        <dbReference type="EMBL" id="TWG25186.1"/>
    </source>
</evidence>
<dbReference type="InterPro" id="IPR038765">
    <property type="entry name" value="Papain-like_cys_pep_sf"/>
</dbReference>
<dbReference type="SUPFAM" id="SSF54001">
    <property type="entry name" value="Cysteine proteinases"/>
    <property type="match status" value="1"/>
</dbReference>
<gene>
    <name evidence="2" type="ORF">FHX34_101152</name>
</gene>